<dbReference type="InterPro" id="IPR022009">
    <property type="entry name" value="Resctriction_endonuc_II_NotI"/>
</dbReference>
<dbReference type="Proteomes" id="UP000199426">
    <property type="component" value="Unassembled WGS sequence"/>
</dbReference>
<organism evidence="3 5">
    <name type="scientific">Chryseobacterium jejuense</name>
    <dbReference type="NCBI Taxonomy" id="445960"/>
    <lineage>
        <taxon>Bacteria</taxon>
        <taxon>Pseudomonadati</taxon>
        <taxon>Bacteroidota</taxon>
        <taxon>Flavobacteriia</taxon>
        <taxon>Flavobacteriales</taxon>
        <taxon>Weeksellaceae</taxon>
        <taxon>Chryseobacterium group</taxon>
        <taxon>Chryseobacterium</taxon>
    </lineage>
</organism>
<dbReference type="OrthoDB" id="581147at2"/>
<keyword evidence="3" id="KW-0255">Endonuclease</keyword>
<dbReference type="EMBL" id="UAWB01000002">
    <property type="protein sequence ID" value="SQB26668.1"/>
    <property type="molecule type" value="Genomic_DNA"/>
</dbReference>
<evidence type="ECO:0000313" key="5">
    <source>
        <dbReference type="Proteomes" id="UP000251670"/>
    </source>
</evidence>
<dbReference type="EMBL" id="FNEG01000001">
    <property type="protein sequence ID" value="SDI24537.1"/>
    <property type="molecule type" value="Genomic_DNA"/>
</dbReference>
<reference evidence="2 4" key="1">
    <citation type="submission" date="2016-10" db="EMBL/GenBank/DDBJ databases">
        <authorList>
            <person name="Varghese N."/>
            <person name="Submissions S."/>
        </authorList>
    </citation>
    <scope>NUCLEOTIDE SEQUENCE [LARGE SCALE GENOMIC DNA]</scope>
    <source>
        <strain evidence="2 4">DSM 19299</strain>
    </source>
</reference>
<dbReference type="GO" id="GO:0004519">
    <property type="term" value="F:endonuclease activity"/>
    <property type="evidence" value="ECO:0007669"/>
    <property type="project" value="UniProtKB-KW"/>
</dbReference>
<protein>
    <submittedName>
        <fullName evidence="3">Restriction endonuclease NotI</fullName>
    </submittedName>
</protein>
<evidence type="ECO:0000313" key="4">
    <source>
        <dbReference type="Proteomes" id="UP000199426"/>
    </source>
</evidence>
<proteinExistence type="predicted"/>
<keyword evidence="4" id="KW-1185">Reference proteome</keyword>
<evidence type="ECO:0000313" key="2">
    <source>
        <dbReference type="EMBL" id="SDI24537.1"/>
    </source>
</evidence>
<dbReference type="REBASE" id="423150">
    <property type="entry name" value="Cje13492IIP"/>
</dbReference>
<keyword evidence="3" id="KW-0540">Nuclease</keyword>
<dbReference type="Proteomes" id="UP000251670">
    <property type="component" value="Unassembled WGS sequence"/>
</dbReference>
<reference evidence="3 5" key="2">
    <citation type="submission" date="2018-06" db="EMBL/GenBank/DDBJ databases">
        <authorList>
            <consortium name="Pathogen Informatics"/>
            <person name="Doyle S."/>
        </authorList>
    </citation>
    <scope>NUCLEOTIDE SEQUENCE [LARGE SCALE GENOMIC DNA]</scope>
    <source>
        <strain evidence="3 5">NCTC13492</strain>
    </source>
</reference>
<evidence type="ECO:0000259" key="1">
    <source>
        <dbReference type="Pfam" id="PF12183"/>
    </source>
</evidence>
<dbReference type="Pfam" id="PF12183">
    <property type="entry name" value="NotI"/>
    <property type="match status" value="1"/>
</dbReference>
<accession>A0A2X2VDP4</accession>
<evidence type="ECO:0000313" key="3">
    <source>
        <dbReference type="EMBL" id="SQB26668.1"/>
    </source>
</evidence>
<dbReference type="AlphaFoldDB" id="A0A2X2VDP4"/>
<dbReference type="STRING" id="445960.SAMN05421542_0561"/>
<dbReference type="RefSeq" id="WP_089733342.1">
    <property type="nucleotide sequence ID" value="NZ_FNEG01000001.1"/>
</dbReference>
<gene>
    <name evidence="3" type="ORF">NCTC13492_00346</name>
    <name evidence="2" type="ORF">SAMN05421542_0561</name>
</gene>
<keyword evidence="3" id="KW-0378">Hydrolase</keyword>
<sequence length="279" mass="32408">MDNKITEFFTYNLLEEVNWFEIINHQMCQYTSKKCIKTRKSQANISIGTCTLSYQNRNIIICPFRLLERKQIFIDCLHLLKGHVPGNELHIIPEVSVPGGSVDYFLVSCNQDRKIIDFVGIELQTLDTTGTVWPERQKLLKLLNIELQDESIENKSFGMNWKMTAKTILIQIHHKIETFEHLNKNLVLVIQDRLLEYLEKEFNISNNTNDATLNDSMHIHSYKLGEIQNKYKLFLDKRLSTDSIGIANTLGLKSEAKIELQHLLKKIEIKISDNTMLSL</sequence>
<name>A0A2X2VDP4_CHRJE</name>
<feature type="domain" description="Restriction endonuclease type II NotI" evidence="1">
    <location>
        <begin position="54"/>
        <end position="205"/>
    </location>
</feature>